<organism evidence="2 3">
    <name type="scientific">Pseudomonas putida</name>
    <name type="common">Arthrobacter siderocapsulatus</name>
    <dbReference type="NCBI Taxonomy" id="303"/>
    <lineage>
        <taxon>Bacteria</taxon>
        <taxon>Pseudomonadati</taxon>
        <taxon>Pseudomonadota</taxon>
        <taxon>Gammaproteobacteria</taxon>
        <taxon>Pseudomonadales</taxon>
        <taxon>Pseudomonadaceae</taxon>
        <taxon>Pseudomonas</taxon>
    </lineage>
</organism>
<evidence type="ECO:0000313" key="2">
    <source>
        <dbReference type="EMBL" id="MBI6882352.1"/>
    </source>
</evidence>
<evidence type="ECO:0000256" key="1">
    <source>
        <dbReference type="SAM" id="MobiDB-lite"/>
    </source>
</evidence>
<sequence>MNKSELSKLLDQKVQEKLQGGYSITTYAMDAASRDRVKSSLKPPSHKIEHHNDAFQEWQEYLSKVESGTYQPEHVRPTTETPSIKPEADAVPTASSSVGQWKARRH</sequence>
<dbReference type="RefSeq" id="WP_198745976.1">
    <property type="nucleotide sequence ID" value="NZ_JAEHTE010000001.1"/>
</dbReference>
<dbReference type="AlphaFoldDB" id="A0A8I1JG12"/>
<protein>
    <submittedName>
        <fullName evidence="2">Uncharacterized protein</fullName>
    </submittedName>
</protein>
<name>A0A8I1JG12_PSEPU</name>
<reference evidence="2" key="1">
    <citation type="submission" date="2020-12" db="EMBL/GenBank/DDBJ databases">
        <title>Enhanced detection system for hospital associated transmission using whole genome sequencing surveillance.</title>
        <authorList>
            <person name="Harrison L.H."/>
            <person name="Van Tyne D."/>
            <person name="Marsh J.W."/>
            <person name="Griffith M.P."/>
            <person name="Snyder D.J."/>
            <person name="Cooper V.S."/>
            <person name="Mustapha M."/>
        </authorList>
    </citation>
    <scope>NUCLEOTIDE SEQUENCE</scope>
    <source>
        <strain evidence="2">PSB00042</strain>
    </source>
</reference>
<comment type="caution">
    <text evidence="2">The sequence shown here is derived from an EMBL/GenBank/DDBJ whole genome shotgun (WGS) entry which is preliminary data.</text>
</comment>
<evidence type="ECO:0000313" key="3">
    <source>
        <dbReference type="Proteomes" id="UP000637061"/>
    </source>
</evidence>
<dbReference type="Proteomes" id="UP000637061">
    <property type="component" value="Unassembled WGS sequence"/>
</dbReference>
<dbReference type="EMBL" id="JAEHTE010000001">
    <property type="protein sequence ID" value="MBI6882352.1"/>
    <property type="molecule type" value="Genomic_DNA"/>
</dbReference>
<gene>
    <name evidence="2" type="ORF">JEU22_00205</name>
</gene>
<feature type="region of interest" description="Disordered" evidence="1">
    <location>
        <begin position="69"/>
        <end position="106"/>
    </location>
</feature>
<proteinExistence type="predicted"/>
<accession>A0A8I1JG12</accession>